<dbReference type="Pfam" id="PF17249">
    <property type="entry name" value="DUF5318"/>
    <property type="match status" value="1"/>
</dbReference>
<gene>
    <name evidence="1" type="ORF">MPRM_39480</name>
</gene>
<dbReference type="AlphaFoldDB" id="A0A7I7YZE6"/>
<dbReference type="Proteomes" id="UP000467105">
    <property type="component" value="Chromosome"/>
</dbReference>
<name>A0A7I7YZE6_9MYCO</name>
<evidence type="ECO:0008006" key="3">
    <source>
        <dbReference type="Google" id="ProtNLM"/>
    </source>
</evidence>
<evidence type="ECO:0000313" key="2">
    <source>
        <dbReference type="Proteomes" id="UP000467105"/>
    </source>
</evidence>
<sequence>MFTEIVGARRRFGTAGECRRPGTGAGRARRAGSVAYRCRGRRRTLVTVRLQRQVVDYALRRRSLLSEVYSGRTGVSEVCDANPYLLRAAKFHGKQSQVMCPICRKEQLTLVSWVFGDHLGPVSGSARTAEELVLLATRFDEFSVHVVEVCRTCSWNHLVKSYVLGAARPPKGKRTARNGARTAIE</sequence>
<dbReference type="InterPro" id="IPR035169">
    <property type="entry name" value="DUF5318"/>
</dbReference>
<proteinExistence type="predicted"/>
<dbReference type="EMBL" id="AP022614">
    <property type="protein sequence ID" value="BBZ46667.1"/>
    <property type="molecule type" value="Genomic_DNA"/>
</dbReference>
<accession>A0A7I7YZE6</accession>
<keyword evidence="2" id="KW-1185">Reference proteome</keyword>
<reference evidence="1 2" key="1">
    <citation type="journal article" date="2019" name="Emerg. Microbes Infect.">
        <title>Comprehensive subspecies identification of 175 nontuberculous mycobacteria species based on 7547 genomic profiles.</title>
        <authorList>
            <person name="Matsumoto Y."/>
            <person name="Kinjo T."/>
            <person name="Motooka D."/>
            <person name="Nabeya D."/>
            <person name="Jung N."/>
            <person name="Uechi K."/>
            <person name="Horii T."/>
            <person name="Iida T."/>
            <person name="Fujita J."/>
            <person name="Nakamura S."/>
        </authorList>
    </citation>
    <scope>NUCLEOTIDE SEQUENCE [LARGE SCALE GENOMIC DNA]</scope>
    <source>
        <strain evidence="1 2">JCM 14742</strain>
    </source>
</reference>
<protein>
    <recommendedName>
        <fullName evidence="3">DUF5318 domain-containing protein</fullName>
    </recommendedName>
</protein>
<organism evidence="1 2">
    <name type="scientific">Mycobacterium parmense</name>
    <dbReference type="NCBI Taxonomy" id="185642"/>
    <lineage>
        <taxon>Bacteria</taxon>
        <taxon>Bacillati</taxon>
        <taxon>Actinomycetota</taxon>
        <taxon>Actinomycetes</taxon>
        <taxon>Mycobacteriales</taxon>
        <taxon>Mycobacteriaceae</taxon>
        <taxon>Mycobacterium</taxon>
        <taxon>Mycobacterium simiae complex</taxon>
    </lineage>
</organism>
<evidence type="ECO:0000313" key="1">
    <source>
        <dbReference type="EMBL" id="BBZ46667.1"/>
    </source>
</evidence>